<name>A0ABY8MI97_9SPIO</name>
<dbReference type="RefSeq" id="WP_326927935.1">
    <property type="nucleotide sequence ID" value="NZ_CP123443.1"/>
</dbReference>
<accession>A0ABY8MI97</accession>
<keyword evidence="2" id="KW-1185">Reference proteome</keyword>
<proteinExistence type="predicted"/>
<sequence>MNDDSIYFSFSSHNLERIIILLTSQDPNDVIALSFTTATLPPAGDPAWDNAWTNEQFVGSLSEWGYSENQKGIFVAYTKIKIIPFTSIVFNTTGLTSMEFISVIFSLSFGAVRLLPGFLSNMSKLGGSYPDGDNYYYVISADDTAKILGNLFRLETTDGLAEARLTVPLTRYGSP</sequence>
<evidence type="ECO:0000313" key="2">
    <source>
        <dbReference type="Proteomes" id="UP001228690"/>
    </source>
</evidence>
<evidence type="ECO:0000313" key="1">
    <source>
        <dbReference type="EMBL" id="WGK69749.1"/>
    </source>
</evidence>
<dbReference type="EMBL" id="CP123443">
    <property type="protein sequence ID" value="WGK69749.1"/>
    <property type="molecule type" value="Genomic_DNA"/>
</dbReference>
<protein>
    <submittedName>
        <fullName evidence="1">Uncharacterized protein</fullName>
    </submittedName>
</protein>
<dbReference type="Proteomes" id="UP001228690">
    <property type="component" value="Chromosome"/>
</dbReference>
<organism evidence="1 2">
    <name type="scientific">Candidatus Haliotispira prima</name>
    <dbReference type="NCBI Taxonomy" id="3034016"/>
    <lineage>
        <taxon>Bacteria</taxon>
        <taxon>Pseudomonadati</taxon>
        <taxon>Spirochaetota</taxon>
        <taxon>Spirochaetia</taxon>
        <taxon>Spirochaetales</taxon>
        <taxon>Spirochaetaceae</taxon>
        <taxon>Candidatus Haliotispira</taxon>
    </lineage>
</organism>
<reference evidence="1 2" key="1">
    <citation type="submission" date="2023-04" db="EMBL/GenBank/DDBJ databases">
        <title>Spirochaete genome identified in red abalone sample constitutes a novel genus.</title>
        <authorList>
            <person name="Sharma S.P."/>
            <person name="Purcell C.M."/>
            <person name="Hyde J.R."/>
            <person name="Severin A.J."/>
        </authorList>
    </citation>
    <scope>NUCLEOTIDE SEQUENCE [LARGE SCALE GENOMIC DNA]</scope>
    <source>
        <strain evidence="1 2">SP-2023</strain>
    </source>
</reference>
<gene>
    <name evidence="1" type="ORF">P0082_02475</name>
</gene>